<dbReference type="SUPFAM" id="SSF46894">
    <property type="entry name" value="C-terminal effector domain of the bipartite response regulators"/>
    <property type="match status" value="1"/>
</dbReference>
<accession>A0A4R2E814</accession>
<dbReference type="PROSITE" id="PS50043">
    <property type="entry name" value="HTH_LUXR_2"/>
    <property type="match status" value="1"/>
</dbReference>
<dbReference type="PRINTS" id="PR00038">
    <property type="entry name" value="HTHLUXR"/>
</dbReference>
<evidence type="ECO:0000259" key="4">
    <source>
        <dbReference type="PROSITE" id="PS50043"/>
    </source>
</evidence>
<proteinExistence type="predicted"/>
<keyword evidence="2 5" id="KW-0238">DNA-binding</keyword>
<evidence type="ECO:0000313" key="6">
    <source>
        <dbReference type="Proteomes" id="UP000294830"/>
    </source>
</evidence>
<dbReference type="InterPro" id="IPR000792">
    <property type="entry name" value="Tscrpt_reg_LuxR_C"/>
</dbReference>
<dbReference type="OrthoDB" id="9797341at2"/>
<name>A0A4R2E814_9BACT</name>
<protein>
    <submittedName>
        <fullName evidence="5">DNA-binding NarL/FixJ family response regulator</fullName>
    </submittedName>
</protein>
<dbReference type="Gene3D" id="1.10.10.10">
    <property type="entry name" value="Winged helix-like DNA-binding domain superfamily/Winged helix DNA-binding domain"/>
    <property type="match status" value="1"/>
</dbReference>
<dbReference type="GO" id="GO:0003677">
    <property type="term" value="F:DNA binding"/>
    <property type="evidence" value="ECO:0007669"/>
    <property type="project" value="UniProtKB-KW"/>
</dbReference>
<evidence type="ECO:0000256" key="2">
    <source>
        <dbReference type="ARBA" id="ARBA00023125"/>
    </source>
</evidence>
<dbReference type="Pfam" id="PF00196">
    <property type="entry name" value="GerE"/>
    <property type="match status" value="1"/>
</dbReference>
<dbReference type="SMART" id="SM00421">
    <property type="entry name" value="HTH_LUXR"/>
    <property type="match status" value="1"/>
</dbReference>
<dbReference type="PANTHER" id="PTHR44688:SF16">
    <property type="entry name" value="DNA-BINDING TRANSCRIPTIONAL ACTIVATOR DEVR_DOSR"/>
    <property type="match status" value="1"/>
</dbReference>
<dbReference type="InterPro" id="IPR016032">
    <property type="entry name" value="Sig_transdc_resp-reg_C-effctor"/>
</dbReference>
<keyword evidence="1" id="KW-0805">Transcription regulation</keyword>
<dbReference type="EMBL" id="SLWB01000014">
    <property type="protein sequence ID" value="TCN63895.1"/>
    <property type="molecule type" value="Genomic_DNA"/>
</dbReference>
<dbReference type="InterPro" id="IPR036388">
    <property type="entry name" value="WH-like_DNA-bd_sf"/>
</dbReference>
<comment type="caution">
    <text evidence="5">The sequence shown here is derived from an EMBL/GenBank/DDBJ whole genome shotgun (WGS) entry which is preliminary data.</text>
</comment>
<dbReference type="AlphaFoldDB" id="A0A4R2E814"/>
<dbReference type="RefSeq" id="WP_131840045.1">
    <property type="nucleotide sequence ID" value="NZ_SLWB01000014.1"/>
</dbReference>
<keyword evidence="3" id="KW-0804">Transcription</keyword>
<evidence type="ECO:0000256" key="1">
    <source>
        <dbReference type="ARBA" id="ARBA00023015"/>
    </source>
</evidence>
<reference evidence="5 6" key="1">
    <citation type="submission" date="2019-03" db="EMBL/GenBank/DDBJ databases">
        <title>Genomic Encyclopedia of Archaeal and Bacterial Type Strains, Phase II (KMG-II): from individual species to whole genera.</title>
        <authorList>
            <person name="Goeker M."/>
        </authorList>
    </citation>
    <scope>NUCLEOTIDE SEQUENCE [LARGE SCALE GENOMIC DNA]</scope>
    <source>
        <strain evidence="5 6">RL-C</strain>
    </source>
</reference>
<evidence type="ECO:0000313" key="5">
    <source>
        <dbReference type="EMBL" id="TCN63895.1"/>
    </source>
</evidence>
<dbReference type="Proteomes" id="UP000294830">
    <property type="component" value="Unassembled WGS sequence"/>
</dbReference>
<sequence>MSLSVGIQVNPELIQLGLKAVIGEIDTNIKVVLISDADSLLLSTNMGDFDLLIFDISTYRKLVQNCGLLKMGLCNKPYLVCGEADTEEKSLPSGVVFCSLRWSLSQIKERVLQLIYSQKEQLGDDGSEEITSRERDIIRDIALGLSSKEIADKNFISPHTVITHRKNISRKLGIKSISGLTIYAIVNKLISIEDVKNMEL</sequence>
<feature type="domain" description="HTH luxR-type" evidence="4">
    <location>
        <begin position="123"/>
        <end position="188"/>
    </location>
</feature>
<evidence type="ECO:0000256" key="3">
    <source>
        <dbReference type="ARBA" id="ARBA00023163"/>
    </source>
</evidence>
<dbReference type="GO" id="GO:0006355">
    <property type="term" value="P:regulation of DNA-templated transcription"/>
    <property type="evidence" value="ECO:0007669"/>
    <property type="project" value="InterPro"/>
</dbReference>
<organism evidence="5 6">
    <name type="scientific">Acetobacteroides hydrogenigenes</name>
    <dbReference type="NCBI Taxonomy" id="979970"/>
    <lineage>
        <taxon>Bacteria</taxon>
        <taxon>Pseudomonadati</taxon>
        <taxon>Bacteroidota</taxon>
        <taxon>Bacteroidia</taxon>
        <taxon>Bacteroidales</taxon>
        <taxon>Rikenellaceae</taxon>
        <taxon>Acetobacteroides</taxon>
    </lineage>
</organism>
<dbReference type="PANTHER" id="PTHR44688">
    <property type="entry name" value="DNA-BINDING TRANSCRIPTIONAL ACTIVATOR DEVR_DOSR"/>
    <property type="match status" value="1"/>
</dbReference>
<keyword evidence="6" id="KW-1185">Reference proteome</keyword>
<dbReference type="CDD" id="cd06170">
    <property type="entry name" value="LuxR_C_like"/>
    <property type="match status" value="1"/>
</dbReference>
<gene>
    <name evidence="5" type="ORF">CLV25_11450</name>
</gene>